<accession>A0AAD6A397</accession>
<dbReference type="Pfam" id="PF17862">
    <property type="entry name" value="AAA_lid_3"/>
    <property type="match status" value="1"/>
</dbReference>
<dbReference type="InterPro" id="IPR027417">
    <property type="entry name" value="P-loop_NTPase"/>
</dbReference>
<keyword evidence="3" id="KW-1185">Reference proteome</keyword>
<dbReference type="SUPFAM" id="SSF52540">
    <property type="entry name" value="P-loop containing nucleoside triphosphate hydrolases"/>
    <property type="match status" value="1"/>
</dbReference>
<dbReference type="PANTHER" id="PTHR23074">
    <property type="entry name" value="AAA DOMAIN-CONTAINING"/>
    <property type="match status" value="1"/>
</dbReference>
<dbReference type="GO" id="GO:0051013">
    <property type="term" value="P:microtubule severing"/>
    <property type="evidence" value="ECO:0007669"/>
    <property type="project" value="TreeGrafter"/>
</dbReference>
<dbReference type="InterPro" id="IPR041569">
    <property type="entry name" value="AAA_lid_3"/>
</dbReference>
<dbReference type="Proteomes" id="UP001210211">
    <property type="component" value="Unassembled WGS sequence"/>
</dbReference>
<dbReference type="InterPro" id="IPR003959">
    <property type="entry name" value="ATPase_AAA_core"/>
</dbReference>
<feature type="domain" description="AAA+ ATPase" evidence="1">
    <location>
        <begin position="107"/>
        <end position="231"/>
    </location>
</feature>
<dbReference type="PANTHER" id="PTHR23074:SF150">
    <property type="entry name" value="KATANIN P60 ATPASE-CONTAINING SUBUNIT A1-LIKE"/>
    <property type="match status" value="1"/>
</dbReference>
<dbReference type="GO" id="GO:0016887">
    <property type="term" value="F:ATP hydrolysis activity"/>
    <property type="evidence" value="ECO:0007669"/>
    <property type="project" value="InterPro"/>
</dbReference>
<reference evidence="2 3" key="1">
    <citation type="journal article" date="2022" name="Cell">
        <title>Repeat-based holocentromeres influence genome architecture and karyotype evolution.</title>
        <authorList>
            <person name="Hofstatter P.G."/>
            <person name="Thangavel G."/>
            <person name="Lux T."/>
            <person name="Neumann P."/>
            <person name="Vondrak T."/>
            <person name="Novak P."/>
            <person name="Zhang M."/>
            <person name="Costa L."/>
            <person name="Castellani M."/>
            <person name="Scott A."/>
            <person name="Toegelov H."/>
            <person name="Fuchs J."/>
            <person name="Mata-Sucre Y."/>
            <person name="Dias Y."/>
            <person name="Vanzela A.L.L."/>
            <person name="Huettel B."/>
            <person name="Almeida C.C.S."/>
            <person name="Simkova H."/>
            <person name="Souza G."/>
            <person name="Pedrosa-Harand A."/>
            <person name="Macas J."/>
            <person name="Mayer K.F.X."/>
            <person name="Houben A."/>
            <person name="Marques A."/>
        </authorList>
    </citation>
    <scope>NUCLEOTIDE SEQUENCE [LARGE SCALE GENOMIC DNA]</scope>
    <source>
        <strain evidence="2">RhyTen1mFocal</strain>
    </source>
</reference>
<name>A0AAD6A397_9POAL</name>
<dbReference type="GO" id="GO:0005524">
    <property type="term" value="F:ATP binding"/>
    <property type="evidence" value="ECO:0007669"/>
    <property type="project" value="InterPro"/>
</dbReference>
<protein>
    <recommendedName>
        <fullName evidence="1">AAA+ ATPase domain-containing protein</fullName>
    </recommendedName>
</protein>
<organism evidence="2 3">
    <name type="scientific">Rhynchospora tenuis</name>
    <dbReference type="NCBI Taxonomy" id="198213"/>
    <lineage>
        <taxon>Eukaryota</taxon>
        <taxon>Viridiplantae</taxon>
        <taxon>Streptophyta</taxon>
        <taxon>Embryophyta</taxon>
        <taxon>Tracheophyta</taxon>
        <taxon>Spermatophyta</taxon>
        <taxon>Magnoliopsida</taxon>
        <taxon>Liliopsida</taxon>
        <taxon>Poales</taxon>
        <taxon>Cyperaceae</taxon>
        <taxon>Cyperoideae</taxon>
        <taxon>Rhynchosporeae</taxon>
        <taxon>Rhynchospora</taxon>
    </lineage>
</organism>
<dbReference type="Pfam" id="PF00004">
    <property type="entry name" value="AAA"/>
    <property type="match status" value="1"/>
</dbReference>
<gene>
    <name evidence="2" type="ORF">LUZ61_012536</name>
</gene>
<dbReference type="Gene3D" id="1.10.8.60">
    <property type="match status" value="1"/>
</dbReference>
<dbReference type="EMBL" id="JAMRDG010000001">
    <property type="protein sequence ID" value="KAJ3708831.1"/>
    <property type="molecule type" value="Genomic_DNA"/>
</dbReference>
<dbReference type="GO" id="GO:0015630">
    <property type="term" value="C:microtubule cytoskeleton"/>
    <property type="evidence" value="ECO:0007669"/>
    <property type="project" value="TreeGrafter"/>
</dbReference>
<dbReference type="AlphaFoldDB" id="A0AAD6A397"/>
<evidence type="ECO:0000259" key="1">
    <source>
        <dbReference type="SMART" id="SM00382"/>
    </source>
</evidence>
<proteinExistence type="predicted"/>
<evidence type="ECO:0000313" key="2">
    <source>
        <dbReference type="EMBL" id="KAJ3708831.1"/>
    </source>
</evidence>
<dbReference type="InterPro" id="IPR050304">
    <property type="entry name" value="MT-severing_AAA_ATPase"/>
</dbReference>
<comment type="caution">
    <text evidence="2">The sequence shown here is derived from an EMBL/GenBank/DDBJ whole genome shotgun (WGS) entry which is preliminary data.</text>
</comment>
<dbReference type="SMART" id="SM00382">
    <property type="entry name" value="AAA"/>
    <property type="match status" value="1"/>
</dbReference>
<dbReference type="InterPro" id="IPR003593">
    <property type="entry name" value="AAA+_ATPase"/>
</dbReference>
<sequence length="347" mass="39385">MGNGFGKEVHIDDQIGSVAHISKIWIYHDVALHGLVVHYQQFNDTEPSYCVGTPEGTMKESEKEIKLDKGGCTNPDLAAILERDVLNKNPGVKWDDVAGLSEGIRKPCRGVLMFGPPGTGKTMLAKAVATECETTFFTVSCASLMSKWFGESERLVRCLFELARNNAPSIIFIDEIDALFSARGRRLEKRIYIPLPDFENRKKLFMINLRTLAADVNIVELARRTEGYSGDDVTNICRHASMNHMRRKFAGKTIDEIKNMSDVEISKVPVMPRDFDEALVKISEEIDTKRKYLNPKDKENDRFARLTSFSLSPSWYHPDYFCMSFFYVSKVRSKVLLWLLLFCTGSV</sequence>
<evidence type="ECO:0000313" key="3">
    <source>
        <dbReference type="Proteomes" id="UP001210211"/>
    </source>
</evidence>
<dbReference type="Gene3D" id="3.40.50.300">
    <property type="entry name" value="P-loop containing nucleotide triphosphate hydrolases"/>
    <property type="match status" value="2"/>
</dbReference>